<comment type="caution">
    <text evidence="2">The sequence shown here is derived from an EMBL/GenBank/DDBJ whole genome shotgun (WGS) entry which is preliminary data.</text>
</comment>
<sequence length="197" mass="21868">MSAQIESESMSSQPAFPVRHFSVEEYHRLAEVGVLTEADRVELLEGVISPKMVHSPIHDATVSIIEQLLRPFLLPQWFLRIQSSITLQSSEPEPDIAVVKGPPQQYASRHPGGSDIALAIEVAETSLLRDQAKATTYSGGRIGCYWIVDLRNRVIEVHDGIENDAYSQCRRFQVKESIKGGIAFEGGTEFSVSDLFL</sequence>
<dbReference type="RefSeq" id="WP_162273200.1">
    <property type="nucleotide sequence ID" value="NZ_LWSK01000040.1"/>
</dbReference>
<dbReference type="CDD" id="cd06260">
    <property type="entry name" value="DUF820-like"/>
    <property type="match status" value="1"/>
</dbReference>
<dbReference type="EMBL" id="VRLW01000001">
    <property type="protein sequence ID" value="KAA1259831.1"/>
    <property type="molecule type" value="Genomic_DNA"/>
</dbReference>
<accession>A0A5B1CHY4</accession>
<name>A0A5B1CHY4_9BACT</name>
<dbReference type="AlphaFoldDB" id="A0A5B1CHY4"/>
<protein>
    <recommendedName>
        <fullName evidence="1">Putative restriction endonuclease domain-containing protein</fullName>
    </recommendedName>
</protein>
<keyword evidence="3" id="KW-1185">Reference proteome</keyword>
<dbReference type="PANTHER" id="PTHR35400">
    <property type="entry name" value="SLR1083 PROTEIN"/>
    <property type="match status" value="1"/>
</dbReference>
<dbReference type="Pfam" id="PF05685">
    <property type="entry name" value="Uma2"/>
    <property type="match status" value="1"/>
</dbReference>
<evidence type="ECO:0000313" key="2">
    <source>
        <dbReference type="EMBL" id="KAA1259831.1"/>
    </source>
</evidence>
<dbReference type="InterPro" id="IPR011335">
    <property type="entry name" value="Restrct_endonuc-II-like"/>
</dbReference>
<dbReference type="InterPro" id="IPR012296">
    <property type="entry name" value="Nuclease_put_TT1808"/>
</dbReference>
<feature type="domain" description="Putative restriction endonuclease" evidence="1">
    <location>
        <begin position="23"/>
        <end position="192"/>
    </location>
</feature>
<dbReference type="Proteomes" id="UP000322699">
    <property type="component" value="Unassembled WGS sequence"/>
</dbReference>
<gene>
    <name evidence="2" type="ORF">LF1_23680</name>
</gene>
<reference evidence="2 3" key="1">
    <citation type="submission" date="2019-08" db="EMBL/GenBank/DDBJ databases">
        <title>Deep-cultivation of Planctomycetes and their phenomic and genomic characterization uncovers novel biology.</title>
        <authorList>
            <person name="Wiegand S."/>
            <person name="Jogler M."/>
            <person name="Boedeker C."/>
            <person name="Pinto D."/>
            <person name="Vollmers J."/>
            <person name="Rivas-Marin E."/>
            <person name="Kohn T."/>
            <person name="Peeters S.H."/>
            <person name="Heuer A."/>
            <person name="Rast P."/>
            <person name="Oberbeckmann S."/>
            <person name="Bunk B."/>
            <person name="Jeske O."/>
            <person name="Meyerdierks A."/>
            <person name="Storesund J.E."/>
            <person name="Kallscheuer N."/>
            <person name="Luecker S."/>
            <person name="Lage O.M."/>
            <person name="Pohl T."/>
            <person name="Merkel B.J."/>
            <person name="Hornburger P."/>
            <person name="Mueller R.-W."/>
            <person name="Bruemmer F."/>
            <person name="Labrenz M."/>
            <person name="Spormann A.M."/>
            <person name="Op Den Camp H."/>
            <person name="Overmann J."/>
            <person name="Amann R."/>
            <person name="Jetten M.S.M."/>
            <person name="Mascher T."/>
            <person name="Medema M.H."/>
            <person name="Devos D.P."/>
            <person name="Kaster A.-K."/>
            <person name="Ovreas L."/>
            <person name="Rohde M."/>
            <person name="Galperin M.Y."/>
            <person name="Jogler C."/>
        </authorList>
    </citation>
    <scope>NUCLEOTIDE SEQUENCE [LARGE SCALE GENOMIC DNA]</scope>
    <source>
        <strain evidence="2 3">LF1</strain>
    </source>
</reference>
<dbReference type="InterPro" id="IPR008538">
    <property type="entry name" value="Uma2"/>
</dbReference>
<dbReference type="SUPFAM" id="SSF52980">
    <property type="entry name" value="Restriction endonuclease-like"/>
    <property type="match status" value="1"/>
</dbReference>
<evidence type="ECO:0000313" key="3">
    <source>
        <dbReference type="Proteomes" id="UP000322699"/>
    </source>
</evidence>
<dbReference type="PANTHER" id="PTHR35400:SF1">
    <property type="entry name" value="SLR1083 PROTEIN"/>
    <property type="match status" value="1"/>
</dbReference>
<proteinExistence type="predicted"/>
<organism evidence="2 3">
    <name type="scientific">Rubripirellula obstinata</name>
    <dbReference type="NCBI Taxonomy" id="406547"/>
    <lineage>
        <taxon>Bacteria</taxon>
        <taxon>Pseudomonadati</taxon>
        <taxon>Planctomycetota</taxon>
        <taxon>Planctomycetia</taxon>
        <taxon>Pirellulales</taxon>
        <taxon>Pirellulaceae</taxon>
        <taxon>Rubripirellula</taxon>
    </lineage>
</organism>
<evidence type="ECO:0000259" key="1">
    <source>
        <dbReference type="Pfam" id="PF05685"/>
    </source>
</evidence>
<dbReference type="Gene3D" id="3.90.1570.10">
    <property type="entry name" value="tt1808, chain A"/>
    <property type="match status" value="1"/>
</dbReference>